<evidence type="ECO:0000313" key="6">
    <source>
        <dbReference type="WBParaSite" id="HDID_0000299101-mRNA-1"/>
    </source>
</evidence>
<feature type="region of interest" description="Disordered" evidence="1">
    <location>
        <begin position="84"/>
        <end position="126"/>
    </location>
</feature>
<accession>A0A0R3SE26</accession>
<feature type="compositionally biased region" description="Polar residues" evidence="1">
    <location>
        <begin position="1"/>
        <end position="11"/>
    </location>
</feature>
<reference evidence="6" key="1">
    <citation type="submission" date="2017-02" db="UniProtKB">
        <authorList>
            <consortium name="WormBaseParasite"/>
        </authorList>
    </citation>
    <scope>IDENTIFICATION</scope>
</reference>
<dbReference type="EMBL" id="CABIJS010000111">
    <property type="protein sequence ID" value="VUZ43269.1"/>
    <property type="molecule type" value="Genomic_DNA"/>
</dbReference>
<reference evidence="3 5" key="3">
    <citation type="submission" date="2019-07" db="EMBL/GenBank/DDBJ databases">
        <authorList>
            <person name="Jastrzebski P J."/>
            <person name="Paukszto L."/>
            <person name="Jastrzebski P J."/>
        </authorList>
    </citation>
    <scope>NUCLEOTIDE SEQUENCE [LARGE SCALE GENOMIC DNA]</scope>
    <source>
        <strain evidence="3 5">WMS-il1</strain>
    </source>
</reference>
<feature type="region of interest" description="Disordered" evidence="1">
    <location>
        <begin position="246"/>
        <end position="299"/>
    </location>
</feature>
<gene>
    <name evidence="2" type="ORF">HDID_LOCUS2989</name>
    <name evidence="3" type="ORF">WMSIL1_LOCUS3790</name>
</gene>
<sequence length="599" mass="65741">MFDQVQDNMRTSSSSPPNSNHPSSEMYYTNVLFGHPLFAPSVLIRRNNEIGSQAQPPNTRNEGTSSLNDDFIELDVVSDSAATLSGDETDDRNSNSSPPATSSNLTNRLSFSENPPLSTSLSKSSLQQLPIDMVDSLPSRSDNQSNIPQIKAESQDVEQPSSSLEQFRPSTVGLDESSPIPQSSSSYPSSSSCEVFLMPDHEIAQGNSITSTVVNLLRGCNLLDSHSLEDLCNYLPILRHKYPPLTSNLPPHSTPSSTSHARRQQIQKKSSSLPSRLATSSDGDSAPTGEVPPRNTQSIHGGRMVDYLLTCSSLGSTSISDFHHVVGEEGGENSRKRVRLPLDWRRGRSDGLVGIAGASRSLASRVRGRFVTDVVGENGDAEHLGHWLSSWIRSGAVIFFAQLDTPGSKNGGKMTSCHNQTNACCELIWRHRLVYGVTNNTYVHLSNPIEKIHVRSLLAAFNTKTTICVPKSDLLNLWKSDEAVKQDSFGGTPAKSDRDLSLLAFNSDPRWCQFNILGQVIATLRERDWGMERQSQGQNSMEPSTSNGVQGSIYQENLKCEPHLIVPCDQRPGFSLFLPRNPSLDKPLKRRLTPQPLYS</sequence>
<dbReference type="EMBL" id="UYSG01000829">
    <property type="protein sequence ID" value="VDL25202.1"/>
    <property type="molecule type" value="Genomic_DNA"/>
</dbReference>
<feature type="compositionally biased region" description="Low complexity" evidence="1">
    <location>
        <begin position="177"/>
        <end position="191"/>
    </location>
</feature>
<dbReference type="WBParaSite" id="HDID_0000299101-mRNA-1">
    <property type="protein sequence ID" value="HDID_0000299101-mRNA-1"/>
    <property type="gene ID" value="HDID_0000299101"/>
</dbReference>
<dbReference type="Proteomes" id="UP000321570">
    <property type="component" value="Unassembled WGS sequence"/>
</dbReference>
<evidence type="ECO:0000313" key="5">
    <source>
        <dbReference type="Proteomes" id="UP000321570"/>
    </source>
</evidence>
<dbReference type="Proteomes" id="UP000274504">
    <property type="component" value="Unassembled WGS sequence"/>
</dbReference>
<evidence type="ECO:0000313" key="3">
    <source>
        <dbReference type="EMBL" id="VUZ43269.1"/>
    </source>
</evidence>
<reference evidence="2 4" key="2">
    <citation type="submission" date="2018-11" db="EMBL/GenBank/DDBJ databases">
        <authorList>
            <consortium name="Pathogen Informatics"/>
        </authorList>
    </citation>
    <scope>NUCLEOTIDE SEQUENCE [LARGE SCALE GENOMIC DNA]</scope>
</reference>
<feature type="region of interest" description="Disordered" evidence="1">
    <location>
        <begin position="151"/>
        <end position="191"/>
    </location>
</feature>
<dbReference type="AlphaFoldDB" id="A0A0R3SE26"/>
<evidence type="ECO:0000313" key="2">
    <source>
        <dbReference type="EMBL" id="VDL25202.1"/>
    </source>
</evidence>
<protein>
    <submittedName>
        <fullName evidence="6">HECT domain-containing protein</fullName>
    </submittedName>
</protein>
<feature type="compositionally biased region" description="Low complexity" evidence="1">
    <location>
        <begin position="94"/>
        <end position="107"/>
    </location>
</feature>
<feature type="compositionally biased region" description="Low complexity" evidence="1">
    <location>
        <begin position="246"/>
        <end position="259"/>
    </location>
</feature>
<feature type="compositionally biased region" description="Low complexity" evidence="1">
    <location>
        <begin position="270"/>
        <end position="281"/>
    </location>
</feature>
<keyword evidence="5" id="KW-1185">Reference proteome</keyword>
<name>A0A0R3SE26_HYMDI</name>
<feature type="compositionally biased region" description="Low complexity" evidence="1">
    <location>
        <begin position="117"/>
        <end position="126"/>
    </location>
</feature>
<feature type="region of interest" description="Disordered" evidence="1">
    <location>
        <begin position="1"/>
        <end position="23"/>
    </location>
</feature>
<evidence type="ECO:0000256" key="1">
    <source>
        <dbReference type="SAM" id="MobiDB-lite"/>
    </source>
</evidence>
<dbReference type="STRING" id="6216.A0A0R3SE26"/>
<feature type="compositionally biased region" description="Low complexity" evidence="1">
    <location>
        <begin position="12"/>
        <end position="23"/>
    </location>
</feature>
<evidence type="ECO:0000313" key="4">
    <source>
        <dbReference type="Proteomes" id="UP000274504"/>
    </source>
</evidence>
<proteinExistence type="predicted"/>
<dbReference type="OrthoDB" id="10064600at2759"/>
<organism evidence="6">
    <name type="scientific">Hymenolepis diminuta</name>
    <name type="common">Rat tapeworm</name>
    <dbReference type="NCBI Taxonomy" id="6216"/>
    <lineage>
        <taxon>Eukaryota</taxon>
        <taxon>Metazoa</taxon>
        <taxon>Spiralia</taxon>
        <taxon>Lophotrochozoa</taxon>
        <taxon>Platyhelminthes</taxon>
        <taxon>Cestoda</taxon>
        <taxon>Eucestoda</taxon>
        <taxon>Cyclophyllidea</taxon>
        <taxon>Hymenolepididae</taxon>
        <taxon>Hymenolepis</taxon>
    </lineage>
</organism>
<feature type="compositionally biased region" description="Polar residues" evidence="1">
    <location>
        <begin position="157"/>
        <end position="169"/>
    </location>
</feature>